<accession>A0A3M7TBB2</accession>
<sequence>MALSTICVILLIKNFKFYFDQIDVIKRCLKKSGLGLDLRLTHPFLKIIIYARYFNLIIEYLGLKELQLFKGDGTENVPVIFCKKSKNMKILIKLRKEIEIKFLYGSA</sequence>
<organism evidence="1 2">
    <name type="scientific">Brachionus plicatilis</name>
    <name type="common">Marine rotifer</name>
    <name type="synonym">Brachionus muelleri</name>
    <dbReference type="NCBI Taxonomy" id="10195"/>
    <lineage>
        <taxon>Eukaryota</taxon>
        <taxon>Metazoa</taxon>
        <taxon>Spiralia</taxon>
        <taxon>Gnathifera</taxon>
        <taxon>Rotifera</taxon>
        <taxon>Eurotatoria</taxon>
        <taxon>Monogononta</taxon>
        <taxon>Pseudotrocha</taxon>
        <taxon>Ploima</taxon>
        <taxon>Brachionidae</taxon>
        <taxon>Brachionus</taxon>
    </lineage>
</organism>
<proteinExistence type="predicted"/>
<evidence type="ECO:0000313" key="1">
    <source>
        <dbReference type="EMBL" id="RNA44861.1"/>
    </source>
</evidence>
<evidence type="ECO:0000313" key="2">
    <source>
        <dbReference type="Proteomes" id="UP000276133"/>
    </source>
</evidence>
<keyword evidence="2" id="KW-1185">Reference proteome</keyword>
<reference evidence="1 2" key="1">
    <citation type="journal article" date="2018" name="Sci. Rep.">
        <title>Genomic signatures of local adaptation to the degree of environmental predictability in rotifers.</title>
        <authorList>
            <person name="Franch-Gras L."/>
            <person name="Hahn C."/>
            <person name="Garcia-Roger E.M."/>
            <person name="Carmona M.J."/>
            <person name="Serra M."/>
            <person name="Gomez A."/>
        </authorList>
    </citation>
    <scope>NUCLEOTIDE SEQUENCE [LARGE SCALE GENOMIC DNA]</scope>
    <source>
        <strain evidence="1">HYR1</strain>
    </source>
</reference>
<protein>
    <submittedName>
        <fullName evidence="1">Uncharacterized protein</fullName>
    </submittedName>
</protein>
<name>A0A3M7TBB2_BRAPC</name>
<comment type="caution">
    <text evidence="1">The sequence shown here is derived from an EMBL/GenBank/DDBJ whole genome shotgun (WGS) entry which is preliminary data.</text>
</comment>
<dbReference type="EMBL" id="REGN01000050">
    <property type="protein sequence ID" value="RNA44861.1"/>
    <property type="molecule type" value="Genomic_DNA"/>
</dbReference>
<gene>
    <name evidence="1" type="ORF">BpHYR1_038195</name>
</gene>
<dbReference type="AlphaFoldDB" id="A0A3M7TBB2"/>
<dbReference type="Proteomes" id="UP000276133">
    <property type="component" value="Unassembled WGS sequence"/>
</dbReference>